<dbReference type="SUPFAM" id="SSF81343">
    <property type="entry name" value="Fumarate reductase respiratory complex transmembrane subunits"/>
    <property type="match status" value="1"/>
</dbReference>
<proteinExistence type="predicted"/>
<accession>A0A9J6ZQB4</accession>
<dbReference type="InterPro" id="IPR034804">
    <property type="entry name" value="SQR/QFR_C/D"/>
</dbReference>
<keyword evidence="1" id="KW-1133">Transmembrane helix</keyword>
<gene>
    <name evidence="2" type="ORF">M9189_12690</name>
</gene>
<feature type="transmembrane region" description="Helical" evidence="1">
    <location>
        <begin position="58"/>
        <end position="81"/>
    </location>
</feature>
<keyword evidence="3" id="KW-1185">Reference proteome</keyword>
<dbReference type="GO" id="GO:0016020">
    <property type="term" value="C:membrane"/>
    <property type="evidence" value="ECO:0007669"/>
    <property type="project" value="InterPro"/>
</dbReference>
<dbReference type="KEGG" id="alkq:M9189_12690"/>
<reference evidence="2" key="2">
    <citation type="submission" date="2022-06" db="EMBL/GenBank/DDBJ databases">
        <title>Xiashengella guii gen. nov. sp. nov., a bacterium isolated form anaerobic digestion tank.</title>
        <authorList>
            <person name="Huang H."/>
        </authorList>
    </citation>
    <scope>NUCLEOTIDE SEQUENCE</scope>
    <source>
        <strain evidence="2">Ai-910</strain>
    </source>
</reference>
<reference evidence="2" key="1">
    <citation type="submission" date="2022-05" db="EMBL/GenBank/DDBJ databases">
        <authorList>
            <person name="Sun X."/>
        </authorList>
    </citation>
    <scope>NUCLEOTIDE SEQUENCE</scope>
    <source>
        <strain evidence="2">Ai-910</strain>
    </source>
</reference>
<dbReference type="Proteomes" id="UP001056426">
    <property type="component" value="Chromosome"/>
</dbReference>
<keyword evidence="1" id="KW-0812">Transmembrane</keyword>
<protein>
    <submittedName>
        <fullName evidence="2">Succinate dehydrogenase cytochrome b subunit</fullName>
    </submittedName>
</protein>
<dbReference type="AlphaFoldDB" id="A0A9J6ZQB4"/>
<dbReference type="InterPro" id="IPR011138">
    <property type="entry name" value="Cytochrome_b-558"/>
</dbReference>
<feature type="transmembrane region" description="Helical" evidence="1">
    <location>
        <begin position="165"/>
        <end position="184"/>
    </location>
</feature>
<dbReference type="Gene3D" id="1.20.1300.10">
    <property type="entry name" value="Fumarate reductase/succinate dehydrogenase, transmembrane subunit"/>
    <property type="match status" value="1"/>
</dbReference>
<feature type="transmembrane region" description="Helical" evidence="1">
    <location>
        <begin position="205"/>
        <end position="229"/>
    </location>
</feature>
<name>A0A9J6ZQB4_9BACT</name>
<keyword evidence="1" id="KW-0472">Membrane</keyword>
<feature type="transmembrane region" description="Helical" evidence="1">
    <location>
        <begin position="12"/>
        <end position="38"/>
    </location>
</feature>
<dbReference type="NCBIfam" id="TIGR02046">
    <property type="entry name" value="sdhC_b558_fam"/>
    <property type="match status" value="1"/>
</dbReference>
<dbReference type="CDD" id="cd03498">
    <property type="entry name" value="SQR_TypeB_2_TM"/>
    <property type="match status" value="1"/>
</dbReference>
<feature type="transmembrane region" description="Helical" evidence="1">
    <location>
        <begin position="108"/>
        <end position="128"/>
    </location>
</feature>
<organism evidence="2 3">
    <name type="scientific">Xiashengella succiniciproducens</name>
    <dbReference type="NCBI Taxonomy" id="2949635"/>
    <lineage>
        <taxon>Bacteria</taxon>
        <taxon>Pseudomonadati</taxon>
        <taxon>Bacteroidota</taxon>
        <taxon>Bacteroidia</taxon>
        <taxon>Marinilabiliales</taxon>
        <taxon>Marinilabiliaceae</taxon>
        <taxon>Xiashengella</taxon>
    </lineage>
</organism>
<evidence type="ECO:0000256" key="1">
    <source>
        <dbReference type="SAM" id="Phobius"/>
    </source>
</evidence>
<sequence>MSSFLKSSIGKKLVMSISGLFLMMFLLIHLTVNAMLLIPDGGDTYNAAAHFMATNPLIKIVEPVLGIGFVIHIIWAFILTLENRRARGNVRYASGNATNDVAWASKNMLVLGITILAFLIIHLANFWVKMKLTGDPLLEHVTVNIGGVDTQVENAYALVNTAFSYLWIVVIYVIAGIGLALHLSHGFWSAFQTIGMSNQIWRKRLTVLGCAYAWVVGLGFSVIALVQYICY</sequence>
<evidence type="ECO:0000313" key="3">
    <source>
        <dbReference type="Proteomes" id="UP001056426"/>
    </source>
</evidence>
<dbReference type="RefSeq" id="WP_250723768.1">
    <property type="nucleotide sequence ID" value="NZ_CP098400.1"/>
</dbReference>
<dbReference type="EMBL" id="CP098400">
    <property type="protein sequence ID" value="URW79702.1"/>
    <property type="molecule type" value="Genomic_DNA"/>
</dbReference>
<evidence type="ECO:0000313" key="2">
    <source>
        <dbReference type="EMBL" id="URW79702.1"/>
    </source>
</evidence>